<keyword evidence="3 8" id="KW-0808">Transferase</keyword>
<dbReference type="Pfam" id="PF07017">
    <property type="entry name" value="PagP"/>
    <property type="match status" value="1"/>
</dbReference>
<evidence type="ECO:0000313" key="8">
    <source>
        <dbReference type="EMBL" id="KTD38425.1"/>
    </source>
</evidence>
<evidence type="ECO:0000256" key="2">
    <source>
        <dbReference type="ARBA" id="ARBA00006368"/>
    </source>
</evidence>
<dbReference type="SUPFAM" id="SSF56925">
    <property type="entry name" value="OMPA-like"/>
    <property type="match status" value="1"/>
</dbReference>
<dbReference type="AlphaFoldDB" id="A0A0W0X1L3"/>
<dbReference type="Proteomes" id="UP000054858">
    <property type="component" value="Unassembled WGS sequence"/>
</dbReference>
<keyword evidence="6" id="KW-0998">Cell outer membrane</keyword>
<dbReference type="GO" id="GO:0009279">
    <property type="term" value="C:cell outer membrane"/>
    <property type="evidence" value="ECO:0007669"/>
    <property type="project" value="UniProtKB-SubCell"/>
</dbReference>
<protein>
    <submittedName>
        <fullName evidence="8">Antimicrobial peptide resistance and lipid A acylation PagP</fullName>
        <ecNumber evidence="8">2.3.1.-</ecNumber>
    </submittedName>
</protein>
<comment type="subcellular location">
    <subcellularLocation>
        <location evidence="1">Cell outer membrane</location>
    </subcellularLocation>
</comment>
<dbReference type="PATRIC" id="fig|29423.5.peg.1432"/>
<name>A0A0W0X1L3_9GAMM</name>
<dbReference type="NCBIfam" id="NF008271">
    <property type="entry name" value="PRK11045.1"/>
    <property type="match status" value="1"/>
</dbReference>
<gene>
    <name evidence="8" type="primary">pagP</name>
    <name evidence="8" type="ORF">Loak_1370</name>
</gene>
<accession>A0A0W0X1L3</accession>
<evidence type="ECO:0000256" key="6">
    <source>
        <dbReference type="ARBA" id="ARBA00023237"/>
    </source>
</evidence>
<dbReference type="EC" id="2.3.1.-" evidence="8"/>
<evidence type="ECO:0000313" key="9">
    <source>
        <dbReference type="Proteomes" id="UP000054858"/>
    </source>
</evidence>
<dbReference type="EMBL" id="LNYP01000028">
    <property type="protein sequence ID" value="KTD38425.1"/>
    <property type="molecule type" value="Genomic_DNA"/>
</dbReference>
<comment type="caution">
    <text evidence="8">The sequence shown here is derived from an EMBL/GenBank/DDBJ whole genome shotgun (WGS) entry which is preliminary data.</text>
</comment>
<comment type="similarity">
    <text evidence="2">Belongs to the lipid A palmitoyltransferase family.</text>
</comment>
<evidence type="ECO:0000256" key="5">
    <source>
        <dbReference type="ARBA" id="ARBA00023136"/>
    </source>
</evidence>
<dbReference type="InterPro" id="IPR011250">
    <property type="entry name" value="OMP/PagP_B-barrel"/>
</dbReference>
<reference evidence="8 9" key="1">
    <citation type="submission" date="2015-11" db="EMBL/GenBank/DDBJ databases">
        <title>Genomic analysis of 38 Legionella species identifies large and diverse effector repertoires.</title>
        <authorList>
            <person name="Burstein D."/>
            <person name="Amaro F."/>
            <person name="Zusman T."/>
            <person name="Lifshitz Z."/>
            <person name="Cohen O."/>
            <person name="Gilbert J.A."/>
            <person name="Pupko T."/>
            <person name="Shuman H.A."/>
            <person name="Segal G."/>
        </authorList>
    </citation>
    <scope>NUCLEOTIDE SEQUENCE [LARGE SCALE GENOMIC DNA]</scope>
    <source>
        <strain evidence="8 9">Oak Ridge-10</strain>
    </source>
</reference>
<evidence type="ECO:0000256" key="7">
    <source>
        <dbReference type="ARBA" id="ARBA00023315"/>
    </source>
</evidence>
<evidence type="ECO:0000256" key="1">
    <source>
        <dbReference type="ARBA" id="ARBA00004442"/>
    </source>
</evidence>
<keyword evidence="7 8" id="KW-0012">Acyltransferase</keyword>
<dbReference type="Gene3D" id="2.40.160.20">
    <property type="match status" value="1"/>
</dbReference>
<proteinExistence type="inferred from homology"/>
<sequence>MAILRKNGYILNKMKYAIVCLFFILFQTSVHSSEPCHGWPKWVKPACQRVHQIWDEGENEVYLTGYAWHNRYTYPKEKIDSYNEAAWGGGLGKSYYDKDGDWHGLYAFAFLDSHKNVEPIAGYVFLKTAHLNEHMNVGAGVTLFVTARPDIFHGVPFPGALPAVSFSYRKATLGALYIPGASGAGNVLFLLGKYRF</sequence>
<dbReference type="GO" id="GO:0016746">
    <property type="term" value="F:acyltransferase activity"/>
    <property type="evidence" value="ECO:0007669"/>
    <property type="project" value="UniProtKB-KW"/>
</dbReference>
<evidence type="ECO:0000256" key="3">
    <source>
        <dbReference type="ARBA" id="ARBA00022679"/>
    </source>
</evidence>
<keyword evidence="4" id="KW-0732">Signal</keyword>
<organism evidence="8 9">
    <name type="scientific">Legionella oakridgensis</name>
    <dbReference type="NCBI Taxonomy" id="29423"/>
    <lineage>
        <taxon>Bacteria</taxon>
        <taxon>Pseudomonadati</taxon>
        <taxon>Pseudomonadota</taxon>
        <taxon>Gammaproteobacteria</taxon>
        <taxon>Legionellales</taxon>
        <taxon>Legionellaceae</taxon>
        <taxon>Legionella</taxon>
    </lineage>
</organism>
<keyword evidence="5" id="KW-0472">Membrane</keyword>
<evidence type="ECO:0000256" key="4">
    <source>
        <dbReference type="ARBA" id="ARBA00022729"/>
    </source>
</evidence>
<dbReference type="InterPro" id="IPR009746">
    <property type="entry name" value="LipidA_acyl_PagP"/>
</dbReference>